<evidence type="ECO:0000313" key="5">
    <source>
        <dbReference type="EMBL" id="JAS91295.1"/>
    </source>
</evidence>
<keyword evidence="1" id="KW-1133">Transmembrane helix</keyword>
<keyword evidence="2" id="KW-0732">Signal</keyword>
<dbReference type="SUPFAM" id="SSF57302">
    <property type="entry name" value="Snake toxin-like"/>
    <property type="match status" value="1"/>
</dbReference>
<feature type="domain" description="BMP and activin membrane-bound inhibitor N-terminal" evidence="3">
    <location>
        <begin position="36"/>
        <end position="117"/>
    </location>
</feature>
<protein>
    <recommendedName>
        <fullName evidence="6">BMP and activin membrane-bound inhibitor homolog</fullName>
    </recommendedName>
</protein>
<accession>A0A1B6IWJ3</accession>
<dbReference type="AlphaFoldDB" id="A0A1B6IWJ3"/>
<dbReference type="InterPro" id="IPR045860">
    <property type="entry name" value="Snake_toxin-like_sf"/>
</dbReference>
<dbReference type="EMBL" id="GECU01016411">
    <property type="protein sequence ID" value="JAS91295.1"/>
    <property type="molecule type" value="Transcribed_RNA"/>
</dbReference>
<organism evidence="5">
    <name type="scientific">Homalodisca liturata</name>
    <dbReference type="NCBI Taxonomy" id="320908"/>
    <lineage>
        <taxon>Eukaryota</taxon>
        <taxon>Metazoa</taxon>
        <taxon>Ecdysozoa</taxon>
        <taxon>Arthropoda</taxon>
        <taxon>Hexapoda</taxon>
        <taxon>Insecta</taxon>
        <taxon>Pterygota</taxon>
        <taxon>Neoptera</taxon>
        <taxon>Paraneoptera</taxon>
        <taxon>Hemiptera</taxon>
        <taxon>Auchenorrhyncha</taxon>
        <taxon>Membracoidea</taxon>
        <taxon>Cicadellidae</taxon>
        <taxon>Cicadellinae</taxon>
        <taxon>Proconiini</taxon>
        <taxon>Homalodisca</taxon>
    </lineage>
</organism>
<reference evidence="5" key="1">
    <citation type="submission" date="2015-11" db="EMBL/GenBank/DDBJ databases">
        <title>De novo transcriptome assembly of four potential Pierce s Disease insect vectors from Arizona vineyards.</title>
        <authorList>
            <person name="Tassone E.E."/>
        </authorList>
    </citation>
    <scope>NUCLEOTIDE SEQUENCE</scope>
</reference>
<keyword evidence="1" id="KW-0472">Membrane</keyword>
<gene>
    <name evidence="5" type="ORF">g.25245</name>
</gene>
<evidence type="ECO:0000256" key="1">
    <source>
        <dbReference type="SAM" id="Phobius"/>
    </source>
</evidence>
<dbReference type="Gene3D" id="2.10.60.10">
    <property type="entry name" value="CD59"/>
    <property type="match status" value="1"/>
</dbReference>
<dbReference type="Pfam" id="PF19337">
    <property type="entry name" value="BAMBI_C"/>
    <property type="match status" value="1"/>
</dbReference>
<keyword evidence="1" id="KW-0812">Transmembrane</keyword>
<name>A0A1B6IWJ3_9HEMI</name>
<feature type="chain" id="PRO_5008585379" description="BMP and activin membrane-bound inhibitor homolog" evidence="2">
    <location>
        <begin position="18"/>
        <end position="385"/>
    </location>
</feature>
<dbReference type="Pfam" id="PF06211">
    <property type="entry name" value="BAMBI"/>
    <property type="match status" value="1"/>
</dbReference>
<dbReference type="InterPro" id="IPR045807">
    <property type="entry name" value="BAMBI_N"/>
</dbReference>
<dbReference type="InterPro" id="IPR045806">
    <property type="entry name" value="BAMBI_C"/>
</dbReference>
<evidence type="ECO:0008006" key="6">
    <source>
        <dbReference type="Google" id="ProtNLM"/>
    </source>
</evidence>
<sequence length="385" mass="42629">MFLLLCWLCVSLQISSCLKIEVNSAPVPEWDNVKNNSEIRCYCNLPECITTSYMCKSEGLGCFSDILAFSDVNKASHGCLDLLQSGRQDQCQNEPSSRSVAQPRSLLLCCYRDLCNHVDSPETRQRYNDSVLASSLVTDLDRSVMMVNSRLRQSPGYTSAEVWFRAATIAVPICGALILFVLIALAVRILQSDAMDDRVLAAKLRAKHSGFSPVSLNGPSFVHQLHDHERNEINGNLTSKKMPLLFHHESVNTTMSSVPFTGCVNRPTNHGQGVNVLHSCQQRHKNEANAKLNLSQNVAEPPVPVVPVHSATQTSPEPPSNLIDLHKSTSPCNNNCNIYQNEESPDELHPACALLSSAPTNHKLTYKKPLVTSWTESDVRFPHLQ</sequence>
<proteinExistence type="predicted"/>
<evidence type="ECO:0000256" key="2">
    <source>
        <dbReference type="SAM" id="SignalP"/>
    </source>
</evidence>
<feature type="domain" description="BMP and activin membrane-bound inhibitor C-terminal" evidence="4">
    <location>
        <begin position="159"/>
        <end position="198"/>
    </location>
</feature>
<feature type="signal peptide" evidence="2">
    <location>
        <begin position="1"/>
        <end position="17"/>
    </location>
</feature>
<dbReference type="CDD" id="cd23576">
    <property type="entry name" value="TFP_LU_ECD_BAMBI"/>
    <property type="match status" value="1"/>
</dbReference>
<evidence type="ECO:0000259" key="4">
    <source>
        <dbReference type="Pfam" id="PF19337"/>
    </source>
</evidence>
<feature type="transmembrane region" description="Helical" evidence="1">
    <location>
        <begin position="162"/>
        <end position="190"/>
    </location>
</feature>
<evidence type="ECO:0000259" key="3">
    <source>
        <dbReference type="Pfam" id="PF06211"/>
    </source>
</evidence>